<comment type="caution">
    <text evidence="1">The sequence shown here is derived from an EMBL/GenBank/DDBJ whole genome shotgun (WGS) entry which is preliminary data.</text>
</comment>
<reference evidence="1 2" key="1">
    <citation type="submission" date="2019-03" db="EMBL/GenBank/DDBJ databases">
        <title>First draft genome of Liparis tanakae, snailfish: a comprehensive survey of snailfish specific genes.</title>
        <authorList>
            <person name="Kim W."/>
            <person name="Song I."/>
            <person name="Jeong J.-H."/>
            <person name="Kim D."/>
            <person name="Kim S."/>
            <person name="Ryu S."/>
            <person name="Song J.Y."/>
            <person name="Lee S.K."/>
        </authorList>
    </citation>
    <scope>NUCLEOTIDE SEQUENCE [LARGE SCALE GENOMIC DNA]</scope>
    <source>
        <tissue evidence="1">Muscle</tissue>
    </source>
</reference>
<organism evidence="1 2">
    <name type="scientific">Liparis tanakae</name>
    <name type="common">Tanaka's snailfish</name>
    <dbReference type="NCBI Taxonomy" id="230148"/>
    <lineage>
        <taxon>Eukaryota</taxon>
        <taxon>Metazoa</taxon>
        <taxon>Chordata</taxon>
        <taxon>Craniata</taxon>
        <taxon>Vertebrata</taxon>
        <taxon>Euteleostomi</taxon>
        <taxon>Actinopterygii</taxon>
        <taxon>Neopterygii</taxon>
        <taxon>Teleostei</taxon>
        <taxon>Neoteleostei</taxon>
        <taxon>Acanthomorphata</taxon>
        <taxon>Eupercaria</taxon>
        <taxon>Perciformes</taxon>
        <taxon>Cottioidei</taxon>
        <taxon>Cottales</taxon>
        <taxon>Liparidae</taxon>
        <taxon>Liparis</taxon>
    </lineage>
</organism>
<protein>
    <submittedName>
        <fullName evidence="1">Uncharacterized protein</fullName>
    </submittedName>
</protein>
<evidence type="ECO:0000313" key="1">
    <source>
        <dbReference type="EMBL" id="TNN22377.1"/>
    </source>
</evidence>
<accession>A0A4Z2E0Y2</accession>
<evidence type="ECO:0000313" key="2">
    <source>
        <dbReference type="Proteomes" id="UP000314294"/>
    </source>
</evidence>
<dbReference type="Proteomes" id="UP000314294">
    <property type="component" value="Unassembled WGS sequence"/>
</dbReference>
<proteinExistence type="predicted"/>
<dbReference type="AlphaFoldDB" id="A0A4Z2E0Y2"/>
<sequence>MNFLCDRRIHVCGHLNITPSACCGGTHGYAEAFMETLQPLWVFVMRLPLSRLSTVLKGV</sequence>
<gene>
    <name evidence="1" type="ORF">EYF80_067509</name>
</gene>
<dbReference type="EMBL" id="SRLO01022801">
    <property type="protein sequence ID" value="TNN22377.1"/>
    <property type="molecule type" value="Genomic_DNA"/>
</dbReference>
<name>A0A4Z2E0Y2_9TELE</name>
<keyword evidence="2" id="KW-1185">Reference proteome</keyword>